<feature type="compositionally biased region" description="Low complexity" evidence="10">
    <location>
        <begin position="305"/>
        <end position="331"/>
    </location>
</feature>
<evidence type="ECO:0000256" key="3">
    <source>
        <dbReference type="ARBA" id="ARBA00022801"/>
    </source>
</evidence>
<feature type="compositionally biased region" description="Low complexity" evidence="10">
    <location>
        <begin position="270"/>
        <end position="297"/>
    </location>
</feature>
<dbReference type="InterPro" id="IPR001701">
    <property type="entry name" value="Glyco_hydro_9"/>
</dbReference>
<comment type="catalytic activity">
    <reaction evidence="1 9">
        <text>Endohydrolysis of (1-&gt;4)-beta-D-glucosidic linkages in cellulose, lichenin and cereal beta-D-glucans.</text>
        <dbReference type="EC" id="3.2.1.4"/>
    </reaction>
</comment>
<feature type="compositionally biased region" description="Pro residues" evidence="10">
    <location>
        <begin position="206"/>
        <end position="239"/>
    </location>
</feature>
<dbReference type="InterPro" id="IPR018221">
    <property type="entry name" value="Glyco_hydro_9_His_AS"/>
</dbReference>
<feature type="compositionally biased region" description="Polar residues" evidence="10">
    <location>
        <begin position="351"/>
        <end position="367"/>
    </location>
</feature>
<keyword evidence="6 8" id="KW-0326">Glycosidase</keyword>
<reference evidence="12 13" key="1">
    <citation type="journal article" date="2014" name="Nat. Commun.">
        <title>Klebsormidium flaccidum genome reveals primary factors for plant terrestrial adaptation.</title>
        <authorList>
            <person name="Hori K."/>
            <person name="Maruyama F."/>
            <person name="Fujisawa T."/>
            <person name="Togashi T."/>
            <person name="Yamamoto N."/>
            <person name="Seo M."/>
            <person name="Sato S."/>
            <person name="Yamada T."/>
            <person name="Mori H."/>
            <person name="Tajima N."/>
            <person name="Moriyama T."/>
            <person name="Ikeuchi M."/>
            <person name="Watanabe M."/>
            <person name="Wada H."/>
            <person name="Kobayashi K."/>
            <person name="Saito M."/>
            <person name="Masuda T."/>
            <person name="Sasaki-Sekimoto Y."/>
            <person name="Mashiguchi K."/>
            <person name="Awai K."/>
            <person name="Shimojima M."/>
            <person name="Masuda S."/>
            <person name="Iwai M."/>
            <person name="Nobusawa T."/>
            <person name="Narise T."/>
            <person name="Kondo S."/>
            <person name="Saito H."/>
            <person name="Sato R."/>
            <person name="Murakawa M."/>
            <person name="Ihara Y."/>
            <person name="Oshima-Yamada Y."/>
            <person name="Ohtaka K."/>
            <person name="Satoh M."/>
            <person name="Sonobe K."/>
            <person name="Ishii M."/>
            <person name="Ohtani R."/>
            <person name="Kanamori-Sato M."/>
            <person name="Honoki R."/>
            <person name="Miyazaki D."/>
            <person name="Mochizuki H."/>
            <person name="Umetsu J."/>
            <person name="Higashi K."/>
            <person name="Shibata D."/>
            <person name="Kamiya Y."/>
            <person name="Sato N."/>
            <person name="Nakamura Y."/>
            <person name="Tabata S."/>
            <person name="Ida S."/>
            <person name="Kurokawa K."/>
            <person name="Ohta H."/>
        </authorList>
    </citation>
    <scope>NUCLEOTIDE SEQUENCE [LARGE SCALE GENOMIC DNA]</scope>
    <source>
        <strain evidence="12 13">NIES-2285</strain>
    </source>
</reference>
<organism evidence="12 13">
    <name type="scientific">Klebsormidium nitens</name>
    <name type="common">Green alga</name>
    <name type="synonym">Ulothrix nitens</name>
    <dbReference type="NCBI Taxonomy" id="105231"/>
    <lineage>
        <taxon>Eukaryota</taxon>
        <taxon>Viridiplantae</taxon>
        <taxon>Streptophyta</taxon>
        <taxon>Klebsormidiophyceae</taxon>
        <taxon>Klebsormidiales</taxon>
        <taxon>Klebsormidiaceae</taxon>
        <taxon>Klebsormidium</taxon>
    </lineage>
</organism>
<dbReference type="EMBL" id="DF236968">
    <property type="protein sequence ID" value="GAQ78832.1"/>
    <property type="molecule type" value="Genomic_DNA"/>
</dbReference>
<protein>
    <recommendedName>
        <fullName evidence="9">Endoglucanase</fullName>
        <ecNumber evidence="9">3.2.1.4</ecNumber>
    </recommendedName>
</protein>
<dbReference type="PROSITE" id="PS00592">
    <property type="entry name" value="GH9_2"/>
    <property type="match status" value="1"/>
</dbReference>
<name>A0A1Y1HMB6_KLENI</name>
<dbReference type="Pfam" id="PF00759">
    <property type="entry name" value="Glyco_hydro_9"/>
    <property type="match status" value="1"/>
</dbReference>
<feature type="compositionally biased region" description="Pro residues" evidence="10">
    <location>
        <begin position="368"/>
        <end position="379"/>
    </location>
</feature>
<feature type="active site" evidence="8">
    <location>
        <position position="106"/>
    </location>
</feature>
<feature type="compositionally biased region" description="Pro residues" evidence="10">
    <location>
        <begin position="248"/>
        <end position="269"/>
    </location>
</feature>
<dbReference type="GO" id="GO:0008810">
    <property type="term" value="F:cellulase activity"/>
    <property type="evidence" value="ECO:0007669"/>
    <property type="project" value="UniProtKB-EC"/>
</dbReference>
<evidence type="ECO:0000256" key="10">
    <source>
        <dbReference type="SAM" id="MobiDB-lite"/>
    </source>
</evidence>
<evidence type="ECO:0000256" key="4">
    <source>
        <dbReference type="ARBA" id="ARBA00023001"/>
    </source>
</evidence>
<keyword evidence="3 8" id="KW-0378">Hydrolase</keyword>
<evidence type="ECO:0000256" key="2">
    <source>
        <dbReference type="ARBA" id="ARBA00007072"/>
    </source>
</evidence>
<dbReference type="OrthoDB" id="10257085at2759"/>
<evidence type="ECO:0000256" key="5">
    <source>
        <dbReference type="ARBA" id="ARBA00023277"/>
    </source>
</evidence>
<evidence type="ECO:0000256" key="9">
    <source>
        <dbReference type="RuleBase" id="RU361166"/>
    </source>
</evidence>
<evidence type="ECO:0000256" key="1">
    <source>
        <dbReference type="ARBA" id="ARBA00000966"/>
    </source>
</evidence>
<evidence type="ECO:0000256" key="7">
    <source>
        <dbReference type="ARBA" id="ARBA00023326"/>
    </source>
</evidence>
<evidence type="ECO:0000313" key="13">
    <source>
        <dbReference type="Proteomes" id="UP000054558"/>
    </source>
</evidence>
<comment type="similarity">
    <text evidence="2 8 9">Belongs to the glycosyl hydrolase 9 (cellulase E) family.</text>
</comment>
<dbReference type="GO" id="GO:0030245">
    <property type="term" value="P:cellulose catabolic process"/>
    <property type="evidence" value="ECO:0007669"/>
    <property type="project" value="UniProtKB-KW"/>
</dbReference>
<feature type="region of interest" description="Disordered" evidence="10">
    <location>
        <begin position="196"/>
        <end position="388"/>
    </location>
</feature>
<keyword evidence="13" id="KW-1185">Reference proteome</keyword>
<dbReference type="PANTHER" id="PTHR22298">
    <property type="entry name" value="ENDO-1,4-BETA-GLUCANASE"/>
    <property type="match status" value="1"/>
</dbReference>
<keyword evidence="5 8" id="KW-0119">Carbohydrate metabolism</keyword>
<dbReference type="Proteomes" id="UP000054558">
    <property type="component" value="Unassembled WGS sequence"/>
</dbReference>
<accession>A0A1Y1HMB6</accession>
<evidence type="ECO:0000313" key="12">
    <source>
        <dbReference type="EMBL" id="GAQ78832.1"/>
    </source>
</evidence>
<dbReference type="OMA" id="NDNCHHI"/>
<keyword evidence="7 8" id="KW-0624">Polysaccharide degradation</keyword>
<dbReference type="InterPro" id="IPR012341">
    <property type="entry name" value="6hp_glycosidase-like_sf"/>
</dbReference>
<dbReference type="Gene3D" id="1.50.10.10">
    <property type="match status" value="1"/>
</dbReference>
<evidence type="ECO:0000256" key="8">
    <source>
        <dbReference type="PROSITE-ProRule" id="PRU10059"/>
    </source>
</evidence>
<gene>
    <name evidence="12" type="ORF">KFL_000190495</name>
</gene>
<sequence>MILVQYVCYYVNRQVPTTPDGLAYIRDGSNMQYSNNAAFLSIVYSDYLSAAGQSLTCNNNGGGTVTYSPAQIVTWARTQIDYVLGGNAAGRSYMVGFGSNYPTRVHHRGASVPSPPPNYSCGEGFQFYHTNNSDPHVITGAIVGGPFQDGSYANIRDARDGIEGYKQSEPTTYINAGYMGALARLIRGTSGVEPGCTAVTVGDPSPTTPEPTTPSPTTPAPTTPPPTTPTPVTPNPTTPNPTTSAPVTPNPTSPAPITPAPTTPSPTSPAPTASAPVTPSPTTSAPVTPTPTTFAPTTPSPTSPAPTTSAPITPSPTTSAPVTPAPTTSAPTTPPPITPSPTLSAPITLAPTAQTPITPSPTAQMPITPSPTAPPPTSPSPTSAGPCPGPTVYPAGGVCDSASATPNQCYSADGSFYVCCLGNCPSTPGTRPFCADPPPGDCFPTLPPTLGQTPPPKIDSPTPAPTAPTPFTLAPVAPIPAPVSATPGCPTVRSAGGVCDPMSQMPNQCYSADGSSFICCPGSCSSAPSAVPTCASVLPGCP</sequence>
<dbReference type="AlphaFoldDB" id="A0A1Y1HMB6"/>
<feature type="domain" description="Glycoside hydrolase family 9" evidence="11">
    <location>
        <begin position="6"/>
        <end position="182"/>
    </location>
</feature>
<dbReference type="InterPro" id="IPR008928">
    <property type="entry name" value="6-hairpin_glycosidase_sf"/>
</dbReference>
<dbReference type="EC" id="3.2.1.4" evidence="9"/>
<proteinExistence type="inferred from homology"/>
<evidence type="ECO:0000259" key="11">
    <source>
        <dbReference type="Pfam" id="PF00759"/>
    </source>
</evidence>
<dbReference type="SUPFAM" id="SSF48208">
    <property type="entry name" value="Six-hairpin glycosidases"/>
    <property type="match status" value="1"/>
</dbReference>
<evidence type="ECO:0000256" key="6">
    <source>
        <dbReference type="ARBA" id="ARBA00023295"/>
    </source>
</evidence>
<keyword evidence="4 9" id="KW-0136">Cellulose degradation</keyword>